<sequence>MYYNDQFEMIAKALDSTKKSLETQVNFDDPAILQVDKAKAEMIESLAHATSIDHQLIIETMFNH</sequence>
<organism evidence="1 2">
    <name type="scientific">Metabacillus litoralis</name>
    <dbReference type="NCBI Taxonomy" id="152268"/>
    <lineage>
        <taxon>Bacteria</taxon>
        <taxon>Bacillati</taxon>
        <taxon>Bacillota</taxon>
        <taxon>Bacilli</taxon>
        <taxon>Bacillales</taxon>
        <taxon>Bacillaceae</taxon>
        <taxon>Metabacillus</taxon>
    </lineage>
</organism>
<evidence type="ECO:0000313" key="1">
    <source>
        <dbReference type="EMBL" id="TXC93235.1"/>
    </source>
</evidence>
<gene>
    <name evidence="1" type="ORF">FS935_03310</name>
</gene>
<evidence type="ECO:0000313" key="2">
    <source>
        <dbReference type="Proteomes" id="UP000321363"/>
    </source>
</evidence>
<name>A0A5C6W8E6_9BACI</name>
<keyword evidence="2" id="KW-1185">Reference proteome</keyword>
<proteinExistence type="predicted"/>
<protein>
    <submittedName>
        <fullName evidence="1">Uncharacterized protein</fullName>
    </submittedName>
</protein>
<dbReference type="EMBL" id="VOQF01000001">
    <property type="protein sequence ID" value="TXC93235.1"/>
    <property type="molecule type" value="Genomic_DNA"/>
</dbReference>
<comment type="caution">
    <text evidence="1">The sequence shown here is derived from an EMBL/GenBank/DDBJ whole genome shotgun (WGS) entry which is preliminary data.</text>
</comment>
<dbReference type="AlphaFoldDB" id="A0A5C6W8E6"/>
<dbReference type="Proteomes" id="UP000321363">
    <property type="component" value="Unassembled WGS sequence"/>
</dbReference>
<reference evidence="1 2" key="1">
    <citation type="journal article" date="2005" name="Int. J. Syst. Evol. Microbiol.">
        <title>Bacillus litoralis sp. nov., isolated from a tidal flat of the Yellow Sea in Korea.</title>
        <authorList>
            <person name="Yoon J.H."/>
            <person name="Oh T.K."/>
        </authorList>
    </citation>
    <scope>NUCLEOTIDE SEQUENCE [LARGE SCALE GENOMIC DNA]</scope>
    <source>
        <strain evidence="1 2">SW-211</strain>
    </source>
</reference>
<dbReference type="OrthoDB" id="2888858at2"/>
<accession>A0A5C6W8E6</accession>
<dbReference type="RefSeq" id="WP_146946094.1">
    <property type="nucleotide sequence ID" value="NZ_VOQF01000001.1"/>
</dbReference>